<dbReference type="GO" id="GO:0046592">
    <property type="term" value="F:polyamine oxidase activity"/>
    <property type="evidence" value="ECO:0007669"/>
    <property type="project" value="TreeGrafter"/>
</dbReference>
<feature type="domain" description="Amine oxidase" evidence="1">
    <location>
        <begin position="117"/>
        <end position="435"/>
    </location>
</feature>
<dbReference type="PANTHER" id="PTHR10742:SF407">
    <property type="entry name" value="AMINE OXIDASE DOMAIN-CONTAINING PROTEIN"/>
    <property type="match status" value="1"/>
</dbReference>
<reference evidence="3" key="1">
    <citation type="submission" date="2024-02" db="UniProtKB">
        <authorList>
            <consortium name="WormBaseParasite"/>
        </authorList>
    </citation>
    <scope>IDENTIFICATION</scope>
</reference>
<evidence type="ECO:0000259" key="1">
    <source>
        <dbReference type="Pfam" id="PF01593"/>
    </source>
</evidence>
<dbReference type="WBParaSite" id="MBELARI_LOCUS4878">
    <property type="protein sequence ID" value="MBELARI_LOCUS4878"/>
    <property type="gene ID" value="MBELARI_LOCUS4878"/>
</dbReference>
<dbReference type="Gene3D" id="3.90.660.10">
    <property type="match status" value="1"/>
</dbReference>
<dbReference type="InterPro" id="IPR036188">
    <property type="entry name" value="FAD/NAD-bd_sf"/>
</dbReference>
<feature type="domain" description="Amine oxidase" evidence="1">
    <location>
        <begin position="14"/>
        <end position="89"/>
    </location>
</feature>
<dbReference type="Gene3D" id="3.50.50.60">
    <property type="entry name" value="FAD/NAD(P)-binding domain"/>
    <property type="match status" value="1"/>
</dbReference>
<protein>
    <recommendedName>
        <fullName evidence="1">Amine oxidase domain-containing protein</fullName>
    </recommendedName>
</protein>
<dbReference type="Proteomes" id="UP000887575">
    <property type="component" value="Unassembled WGS sequence"/>
</dbReference>
<dbReference type="PANTHER" id="PTHR10742">
    <property type="entry name" value="FLAVIN MONOAMINE OXIDASE"/>
    <property type="match status" value="1"/>
</dbReference>
<sequence>MQPSSRVAIIGGGLAGLAAARTLQEKGVDYVLFEGTNLLGGRVRNLPYRSGYIQLGAQFINGKKNLMYEIATALKLPIQDLKEFRTFSNKMSAKFDLGEANLATQTLAQVFTPAYEKWLQQNETRLSKRVVFDRLAQLYATYYETEWSGPFDRIAIQNFAEWDDYGDGTEYALGPLGFKAILDNIKTNVNEVNVRYNSTVQKIDYSGAKARLTLSTAPIDQSLLFDYVIVTCSLGHLKRFASSLFTPLLPSMKQEAIQKLGMGNMMKVFLEYEKDWWKEDSILVITDSRNTDTRSVTKNTFRVFTPLEWERNMLICWLAGDGPSLISNLDDATLAQMMTERLREGLNNQTIPLPKSVIRMNWSSNPLFLGSYSFITPEAATLGDGDPYSIMAEPVRNAGTGKAQILFAGEATHSNLYQTTSGAYLSGQREAKRILKLERIK</sequence>
<dbReference type="SUPFAM" id="SSF54373">
    <property type="entry name" value="FAD-linked reductases, C-terminal domain"/>
    <property type="match status" value="1"/>
</dbReference>
<dbReference type="AlphaFoldDB" id="A0AAF3FDH8"/>
<evidence type="ECO:0000313" key="2">
    <source>
        <dbReference type="Proteomes" id="UP000887575"/>
    </source>
</evidence>
<keyword evidence="2" id="KW-1185">Reference proteome</keyword>
<evidence type="ECO:0000313" key="3">
    <source>
        <dbReference type="WBParaSite" id="MBELARI_LOCUS4878"/>
    </source>
</evidence>
<accession>A0AAF3FDH8</accession>
<dbReference type="Pfam" id="PF01593">
    <property type="entry name" value="Amino_oxidase"/>
    <property type="match status" value="2"/>
</dbReference>
<organism evidence="2 3">
    <name type="scientific">Mesorhabditis belari</name>
    <dbReference type="NCBI Taxonomy" id="2138241"/>
    <lineage>
        <taxon>Eukaryota</taxon>
        <taxon>Metazoa</taxon>
        <taxon>Ecdysozoa</taxon>
        <taxon>Nematoda</taxon>
        <taxon>Chromadorea</taxon>
        <taxon>Rhabditida</taxon>
        <taxon>Rhabditina</taxon>
        <taxon>Rhabditomorpha</taxon>
        <taxon>Rhabditoidea</taxon>
        <taxon>Rhabditidae</taxon>
        <taxon>Mesorhabditinae</taxon>
        <taxon>Mesorhabditis</taxon>
    </lineage>
</organism>
<proteinExistence type="predicted"/>
<dbReference type="InterPro" id="IPR002937">
    <property type="entry name" value="Amino_oxidase"/>
</dbReference>
<name>A0AAF3FDH8_9BILA</name>
<dbReference type="InterPro" id="IPR050281">
    <property type="entry name" value="Flavin_monoamine_oxidase"/>
</dbReference>
<dbReference type="SUPFAM" id="SSF51905">
    <property type="entry name" value="FAD/NAD(P)-binding domain"/>
    <property type="match status" value="1"/>
</dbReference>